<reference evidence="1" key="1">
    <citation type="journal article" date="2020" name="mSystems">
        <title>Genome- and Community-Level Interaction Insights into Carbon Utilization and Element Cycling Functions of Hydrothermarchaeota in Hydrothermal Sediment.</title>
        <authorList>
            <person name="Zhou Z."/>
            <person name="Liu Y."/>
            <person name="Xu W."/>
            <person name="Pan J."/>
            <person name="Luo Z.H."/>
            <person name="Li M."/>
        </authorList>
    </citation>
    <scope>NUCLEOTIDE SEQUENCE [LARGE SCALE GENOMIC DNA]</scope>
    <source>
        <strain evidence="1">SpSt-605</strain>
    </source>
</reference>
<name>A0A832LVA9_9BACT</name>
<dbReference type="AlphaFoldDB" id="A0A832LVA9"/>
<dbReference type="EMBL" id="DSZU01000029">
    <property type="protein sequence ID" value="HGV54833.1"/>
    <property type="molecule type" value="Genomic_DNA"/>
</dbReference>
<gene>
    <name evidence="1" type="ORF">ENT73_01920</name>
</gene>
<sequence length="78" mass="8837">MIVGTVLSLKHSQEISAEDFKCLKCHKGKDSLEKYVKERNIKTGEELRNLLKKGPKAGLHLTSTEEDLEKAIKYLNLP</sequence>
<comment type="caution">
    <text evidence="1">The sequence shown here is derived from an EMBL/GenBank/DDBJ whole genome shotgun (WGS) entry which is preliminary data.</text>
</comment>
<protein>
    <recommendedName>
        <fullName evidence="2">Cytochrome c domain-containing protein</fullName>
    </recommendedName>
</protein>
<accession>A0A832LVA9</accession>
<evidence type="ECO:0000313" key="1">
    <source>
        <dbReference type="EMBL" id="HGV54833.1"/>
    </source>
</evidence>
<evidence type="ECO:0008006" key="2">
    <source>
        <dbReference type="Google" id="ProtNLM"/>
    </source>
</evidence>
<proteinExistence type="predicted"/>
<organism evidence="1">
    <name type="scientific">Caldimicrobium thiodismutans</name>
    <dbReference type="NCBI Taxonomy" id="1653476"/>
    <lineage>
        <taxon>Bacteria</taxon>
        <taxon>Pseudomonadati</taxon>
        <taxon>Thermodesulfobacteriota</taxon>
        <taxon>Thermodesulfobacteria</taxon>
        <taxon>Thermodesulfobacteriales</taxon>
        <taxon>Thermodesulfobacteriaceae</taxon>
        <taxon>Caldimicrobium</taxon>
    </lineage>
</organism>